<sequence>MDPQANTDVLVVKEAAAYCRLSQSYLNHLRVRGAGPVFLKMGSAVRYRRCDLDKWIESRLTRSTSAAGEA</sequence>
<name>A0ABV9EVS8_9SPHN</name>
<feature type="domain" description="Helix-turn-helix" evidence="1">
    <location>
        <begin position="12"/>
        <end position="59"/>
    </location>
</feature>
<dbReference type="RefSeq" id="WP_380802839.1">
    <property type="nucleotide sequence ID" value="NZ_JBHSFZ010000006.1"/>
</dbReference>
<keyword evidence="3" id="KW-1185">Reference proteome</keyword>
<protein>
    <submittedName>
        <fullName evidence="2">Helix-turn-helix transcriptional regulator</fullName>
    </submittedName>
</protein>
<dbReference type="EMBL" id="JBHSFZ010000006">
    <property type="protein sequence ID" value="MFC4593517.1"/>
    <property type="molecule type" value="Genomic_DNA"/>
</dbReference>
<evidence type="ECO:0000259" key="1">
    <source>
        <dbReference type="Pfam" id="PF12728"/>
    </source>
</evidence>
<dbReference type="Pfam" id="PF12728">
    <property type="entry name" value="HTH_17"/>
    <property type="match status" value="1"/>
</dbReference>
<comment type="caution">
    <text evidence="2">The sequence shown here is derived from an EMBL/GenBank/DDBJ whole genome shotgun (WGS) entry which is preliminary data.</text>
</comment>
<dbReference type="Proteomes" id="UP001595957">
    <property type="component" value="Unassembled WGS sequence"/>
</dbReference>
<reference evidence="3" key="1">
    <citation type="journal article" date="2019" name="Int. J. Syst. Evol. Microbiol.">
        <title>The Global Catalogue of Microorganisms (GCM) 10K type strain sequencing project: providing services to taxonomists for standard genome sequencing and annotation.</title>
        <authorList>
            <consortium name="The Broad Institute Genomics Platform"/>
            <consortium name="The Broad Institute Genome Sequencing Center for Infectious Disease"/>
            <person name="Wu L."/>
            <person name="Ma J."/>
        </authorList>
    </citation>
    <scope>NUCLEOTIDE SEQUENCE [LARGE SCALE GENOMIC DNA]</scope>
    <source>
        <strain evidence="3">NBRC 103632</strain>
    </source>
</reference>
<dbReference type="InterPro" id="IPR041657">
    <property type="entry name" value="HTH_17"/>
</dbReference>
<organism evidence="2 3">
    <name type="scientific">Sphingobium tyrosinilyticum</name>
    <dbReference type="NCBI Taxonomy" id="2715436"/>
    <lineage>
        <taxon>Bacteria</taxon>
        <taxon>Pseudomonadati</taxon>
        <taxon>Pseudomonadota</taxon>
        <taxon>Alphaproteobacteria</taxon>
        <taxon>Sphingomonadales</taxon>
        <taxon>Sphingomonadaceae</taxon>
        <taxon>Sphingobium</taxon>
    </lineage>
</organism>
<gene>
    <name evidence="2" type="ORF">ACFO3E_04845</name>
</gene>
<evidence type="ECO:0000313" key="3">
    <source>
        <dbReference type="Proteomes" id="UP001595957"/>
    </source>
</evidence>
<proteinExistence type="predicted"/>
<accession>A0ABV9EVS8</accession>
<evidence type="ECO:0000313" key="2">
    <source>
        <dbReference type="EMBL" id="MFC4593517.1"/>
    </source>
</evidence>